<comment type="catalytic activity">
    <reaction evidence="11">
        <text>L-seryl-[isocitrate dehydrogenase] + ATP = O-phospho-L-seryl-[isocitrate dehydrogenase] + ADP + H(+)</text>
        <dbReference type="Rhea" id="RHEA:43540"/>
        <dbReference type="Rhea" id="RHEA-COMP:10605"/>
        <dbReference type="Rhea" id="RHEA-COMP:10606"/>
        <dbReference type="ChEBI" id="CHEBI:15378"/>
        <dbReference type="ChEBI" id="CHEBI:29999"/>
        <dbReference type="ChEBI" id="CHEBI:30616"/>
        <dbReference type="ChEBI" id="CHEBI:83421"/>
        <dbReference type="ChEBI" id="CHEBI:456216"/>
        <dbReference type="EC" id="2.7.11.5"/>
    </reaction>
</comment>
<keyword evidence="6 11" id="KW-0547">Nucleotide-binding</keyword>
<evidence type="ECO:0000256" key="8">
    <source>
        <dbReference type="ARBA" id="ARBA00022801"/>
    </source>
</evidence>
<evidence type="ECO:0000256" key="4">
    <source>
        <dbReference type="ARBA" id="ARBA00022532"/>
    </source>
</evidence>
<evidence type="ECO:0000256" key="10">
    <source>
        <dbReference type="ARBA" id="ARBA00022912"/>
    </source>
</evidence>
<feature type="active site" evidence="11">
    <location>
        <position position="374"/>
    </location>
</feature>
<dbReference type="InterPro" id="IPR010452">
    <property type="entry name" value="Isocitrate_DH_AceK"/>
</dbReference>
<dbReference type="GO" id="GO:0004674">
    <property type="term" value="F:protein serine/threonine kinase activity"/>
    <property type="evidence" value="ECO:0007669"/>
    <property type="project" value="UniProtKB-KW"/>
</dbReference>
<dbReference type="GO" id="GO:0006006">
    <property type="term" value="P:glucose metabolic process"/>
    <property type="evidence" value="ECO:0007669"/>
    <property type="project" value="InterPro"/>
</dbReference>
<evidence type="ECO:0000256" key="6">
    <source>
        <dbReference type="ARBA" id="ARBA00022741"/>
    </source>
</evidence>
<evidence type="ECO:0000256" key="2">
    <source>
        <dbReference type="ARBA" id="ARBA00022490"/>
    </source>
</evidence>
<keyword evidence="8 11" id="KW-0378">Hydrolase</keyword>
<dbReference type="PANTHER" id="PTHR39559:SF1">
    <property type="entry name" value="ISOCITRATE DEHYDROGENASE KINASE_PHOSPHATASE"/>
    <property type="match status" value="1"/>
</dbReference>
<evidence type="ECO:0000313" key="15">
    <source>
        <dbReference type="Proteomes" id="UP000259273"/>
    </source>
</evidence>
<dbReference type="EC" id="2.7.11.5" evidence="11"/>
<dbReference type="GO" id="GO:0005524">
    <property type="term" value="F:ATP binding"/>
    <property type="evidence" value="ECO:0007669"/>
    <property type="project" value="UniProtKB-UniRule"/>
</dbReference>
<evidence type="ECO:0000256" key="1">
    <source>
        <dbReference type="ARBA" id="ARBA00022435"/>
    </source>
</evidence>
<dbReference type="GO" id="GO:0005737">
    <property type="term" value="C:cytoplasm"/>
    <property type="evidence" value="ECO:0007669"/>
    <property type="project" value="UniProtKB-SubCell"/>
</dbReference>
<proteinExistence type="inferred from homology"/>
<evidence type="ECO:0000259" key="12">
    <source>
        <dbReference type="Pfam" id="PF06315"/>
    </source>
</evidence>
<evidence type="ECO:0000313" key="14">
    <source>
        <dbReference type="EMBL" id="HAN26442.1"/>
    </source>
</evidence>
<dbReference type="STRING" id="1121937.GCA_000423125_01730"/>
<dbReference type="PIRSF" id="PIRSF000719">
    <property type="entry name" value="AceK"/>
    <property type="match status" value="1"/>
</dbReference>
<feature type="domain" description="Isocitrate dehydrogenase kinase/phosphatase (AceK) kinase" evidence="12">
    <location>
        <begin position="313"/>
        <end position="567"/>
    </location>
</feature>
<dbReference type="GO" id="GO:0004721">
    <property type="term" value="F:phosphoprotein phosphatase activity"/>
    <property type="evidence" value="ECO:0007669"/>
    <property type="project" value="UniProtKB-KW"/>
</dbReference>
<dbReference type="GO" id="GO:0008772">
    <property type="term" value="F:[isocitrate dehydrogenase (NADP+)] kinase activity"/>
    <property type="evidence" value="ECO:0007669"/>
    <property type="project" value="UniProtKB-UniRule"/>
</dbReference>
<evidence type="ECO:0000256" key="7">
    <source>
        <dbReference type="ARBA" id="ARBA00022777"/>
    </source>
</evidence>
<sequence>MQRKEQQARFARTILNGFEAYFAEFQNITLAARSRFEAQDWLGMHAASIRRIDLYKEATTRVLEYVEVIAGEQLHALQFWQEARVVYADLVRGHNNFEIAETFFNSVYCGVFKHRKIRDEYAFVFSPQGDMPAPDVSKVYRAYPFEGDLGGVLRRLLDDYGFSLPWEDLTRDINSLADAITRCLSERLNLSREGVELQTLEPHFFRNKGAYIVGRIVSGPDSMPIVIPILHSENGEVYVDTILFGADKMSVVFSFTRAYFMVDASIPSQYVLFLQQLMPAKPISELYSSMGYNKHGKTYYYRCAFRHMQKTSDQFIIAPGIKGMVMSVFTLPSYDFVFKIIKDRFTPPKEMTREQVKEKYRLVKRWDRAGRMADTQEFTNLAFARERFSDELMEELHKVAPSMIEEHGKALVIRHVYVERRMTPLNLYLQNASDEQVGAVMDEYGNAIKQLAAANIFPGDMLLKNFGVTRHGRVVFYDYDEIVPLMDCNFREIPEPRSEAEELASQPWYNVGPNDIFPEEFRLFFSGNQRARKVFDAMHSDIYEASFWRGLQERIREGHVEDFFPYRRKLRFNRNTNQQAVNA</sequence>
<evidence type="ECO:0000256" key="9">
    <source>
        <dbReference type="ARBA" id="ARBA00022840"/>
    </source>
</evidence>
<keyword evidence="7 11" id="KW-0418">Kinase</keyword>
<dbReference type="GO" id="GO:0006099">
    <property type="term" value="P:tricarboxylic acid cycle"/>
    <property type="evidence" value="ECO:0007669"/>
    <property type="project" value="UniProtKB-UniRule"/>
</dbReference>
<comment type="subcellular location">
    <subcellularLocation>
        <location evidence="11">Cytoplasm</location>
    </subcellularLocation>
</comment>
<keyword evidence="3 11" id="KW-0723">Serine/threonine-protein kinase</keyword>
<dbReference type="InterPro" id="IPR046855">
    <property type="entry name" value="AceK_kinase"/>
</dbReference>
<comment type="function">
    <text evidence="11">Bifunctional enzyme which can phosphorylate or dephosphorylate isocitrate dehydrogenase (IDH) on a specific serine residue. This is a regulatory mechanism which enables bacteria to bypass the Krebs cycle via the glyoxylate shunt in response to the source of carbon. When bacteria are grown on glucose, IDH is fully active and unphosphorylated, but when grown on acetate or ethanol, the activity of IDH declines drastically concomitant with its phosphorylation.</text>
</comment>
<keyword evidence="9 11" id="KW-0067">ATP-binding</keyword>
<feature type="domain" description="Isocitrate dehydrogenase kinase/phosphatase (AceK) regulatory" evidence="13">
    <location>
        <begin position="11"/>
        <end position="311"/>
    </location>
</feature>
<dbReference type="NCBIfam" id="NF002804">
    <property type="entry name" value="PRK02946.1"/>
    <property type="match status" value="1"/>
</dbReference>
<dbReference type="GO" id="GO:0016208">
    <property type="term" value="F:AMP binding"/>
    <property type="evidence" value="ECO:0007669"/>
    <property type="project" value="TreeGrafter"/>
</dbReference>
<dbReference type="EMBL" id="DMND01000031">
    <property type="protein sequence ID" value="HAN26442.1"/>
    <property type="molecule type" value="Genomic_DNA"/>
</dbReference>
<name>A0A3C1KIE4_9GAMM</name>
<evidence type="ECO:0000259" key="13">
    <source>
        <dbReference type="Pfam" id="PF20423"/>
    </source>
</evidence>
<protein>
    <recommendedName>
        <fullName evidence="11">Isocitrate dehydrogenase kinase/phosphatase</fullName>
        <shortName evidence="11">IDH kinase/phosphatase</shortName>
        <shortName evidence="11">IDHK/P</shortName>
        <ecNumber evidence="11">2.7.11.5</ecNumber>
        <ecNumber evidence="11">3.1.3.-</ecNumber>
    </recommendedName>
</protein>
<dbReference type="Pfam" id="PF20423">
    <property type="entry name" value="AceK_regulatory"/>
    <property type="match status" value="1"/>
</dbReference>
<dbReference type="EC" id="3.1.3.-" evidence="11"/>
<evidence type="ECO:0000256" key="5">
    <source>
        <dbReference type="ARBA" id="ARBA00022679"/>
    </source>
</evidence>
<feature type="binding site" evidence="11">
    <location>
        <begin position="318"/>
        <end position="324"/>
    </location>
    <ligand>
        <name>ATP</name>
        <dbReference type="ChEBI" id="CHEBI:30616"/>
    </ligand>
</feature>
<keyword evidence="1 11" id="KW-0329">Glyoxylate bypass</keyword>
<organism evidence="14 15">
    <name type="scientific">Haliea salexigens</name>
    <dbReference type="NCBI Taxonomy" id="287487"/>
    <lineage>
        <taxon>Bacteria</taxon>
        <taxon>Pseudomonadati</taxon>
        <taxon>Pseudomonadota</taxon>
        <taxon>Gammaproteobacteria</taxon>
        <taxon>Cellvibrionales</taxon>
        <taxon>Halieaceae</taxon>
        <taxon>Haliea</taxon>
    </lineage>
</organism>
<feature type="binding site" evidence="11">
    <location>
        <position position="339"/>
    </location>
    <ligand>
        <name>ATP</name>
        <dbReference type="ChEBI" id="CHEBI:30616"/>
    </ligand>
</feature>
<comment type="caution">
    <text evidence="14">The sequence shown here is derived from an EMBL/GenBank/DDBJ whole genome shotgun (WGS) entry which is preliminary data.</text>
</comment>
<dbReference type="HAMAP" id="MF_00747">
    <property type="entry name" value="AceK"/>
    <property type="match status" value="1"/>
</dbReference>
<dbReference type="PANTHER" id="PTHR39559">
    <property type="match status" value="1"/>
</dbReference>
<accession>A0A3C1KIE4</accession>
<keyword evidence="5 11" id="KW-0808">Transferase</keyword>
<evidence type="ECO:0000256" key="11">
    <source>
        <dbReference type="HAMAP-Rule" id="MF_00747"/>
    </source>
</evidence>
<comment type="similarity">
    <text evidence="11">Belongs to the AceK family.</text>
</comment>
<gene>
    <name evidence="11" type="primary">aceK</name>
    <name evidence="14" type="ORF">DCP75_01675</name>
</gene>
<keyword evidence="4 11" id="KW-0816">Tricarboxylic acid cycle</keyword>
<keyword evidence="10 11" id="KW-0904">Protein phosphatase</keyword>
<keyword evidence="2 11" id="KW-0963">Cytoplasm</keyword>
<dbReference type="GO" id="GO:0006097">
    <property type="term" value="P:glyoxylate cycle"/>
    <property type="evidence" value="ECO:0007669"/>
    <property type="project" value="UniProtKB-UniRule"/>
</dbReference>
<dbReference type="AlphaFoldDB" id="A0A3C1KIE4"/>
<dbReference type="Pfam" id="PF06315">
    <property type="entry name" value="AceK_kinase"/>
    <property type="match status" value="1"/>
</dbReference>
<dbReference type="Proteomes" id="UP000259273">
    <property type="component" value="Unassembled WGS sequence"/>
</dbReference>
<dbReference type="InterPro" id="IPR046854">
    <property type="entry name" value="AceK_regulatory"/>
</dbReference>
<reference evidence="14 15" key="1">
    <citation type="journal article" date="2018" name="Nat. Biotechnol.">
        <title>A standardized bacterial taxonomy based on genome phylogeny substantially revises the tree of life.</title>
        <authorList>
            <person name="Parks D.H."/>
            <person name="Chuvochina M."/>
            <person name="Waite D.W."/>
            <person name="Rinke C."/>
            <person name="Skarshewski A."/>
            <person name="Chaumeil P.A."/>
            <person name="Hugenholtz P."/>
        </authorList>
    </citation>
    <scope>NUCLEOTIDE SEQUENCE [LARGE SCALE GENOMIC DNA]</scope>
    <source>
        <strain evidence="14">UBA9158</strain>
    </source>
</reference>
<evidence type="ECO:0000256" key="3">
    <source>
        <dbReference type="ARBA" id="ARBA00022527"/>
    </source>
</evidence>